<dbReference type="Proteomes" id="UP000190027">
    <property type="component" value="Unassembled WGS sequence"/>
</dbReference>
<accession>A0A1T4W106</accession>
<organism evidence="2 3">
    <name type="scientific">Paucidesulfovibrio gracilis DSM 16080</name>
    <dbReference type="NCBI Taxonomy" id="1121449"/>
    <lineage>
        <taxon>Bacteria</taxon>
        <taxon>Pseudomonadati</taxon>
        <taxon>Thermodesulfobacteriota</taxon>
        <taxon>Desulfovibrionia</taxon>
        <taxon>Desulfovibrionales</taxon>
        <taxon>Desulfovibrionaceae</taxon>
        <taxon>Paucidesulfovibrio</taxon>
    </lineage>
</organism>
<dbReference type="OrthoDB" id="5472224at2"/>
<gene>
    <name evidence="2" type="ORF">SAMN02745704_00021</name>
</gene>
<dbReference type="NCBIfam" id="TIGR04391">
    <property type="entry name" value="CcmD_alt_fam"/>
    <property type="match status" value="1"/>
</dbReference>
<evidence type="ECO:0000313" key="2">
    <source>
        <dbReference type="EMBL" id="SKA70877.1"/>
    </source>
</evidence>
<reference evidence="2 3" key="1">
    <citation type="submission" date="2017-02" db="EMBL/GenBank/DDBJ databases">
        <authorList>
            <person name="Peterson S.W."/>
        </authorList>
    </citation>
    <scope>NUCLEOTIDE SEQUENCE [LARGE SCALE GENOMIC DNA]</scope>
    <source>
        <strain evidence="2 3">DSM 16080</strain>
    </source>
</reference>
<dbReference type="EMBL" id="FUYC01000001">
    <property type="protein sequence ID" value="SKA70877.1"/>
    <property type="molecule type" value="Genomic_DNA"/>
</dbReference>
<keyword evidence="1" id="KW-0472">Membrane</keyword>
<name>A0A1T4W106_9BACT</name>
<protein>
    <submittedName>
        <fullName evidence="2">CcmD family protein</fullName>
    </submittedName>
</protein>
<keyword evidence="3" id="KW-1185">Reference proteome</keyword>
<proteinExistence type="predicted"/>
<sequence>MSSSLYITLANVAVWGGLAAYGVFLMTRNGRLNRRAKQLELLRND</sequence>
<dbReference type="InterPro" id="IPR030888">
    <property type="entry name" value="Put_ccm"/>
</dbReference>
<evidence type="ECO:0000256" key="1">
    <source>
        <dbReference type="SAM" id="Phobius"/>
    </source>
</evidence>
<keyword evidence="1" id="KW-1133">Transmembrane helix</keyword>
<dbReference type="AlphaFoldDB" id="A0A1T4W106"/>
<feature type="transmembrane region" description="Helical" evidence="1">
    <location>
        <begin position="6"/>
        <end position="27"/>
    </location>
</feature>
<evidence type="ECO:0000313" key="3">
    <source>
        <dbReference type="Proteomes" id="UP000190027"/>
    </source>
</evidence>
<dbReference type="RefSeq" id="WP_144019029.1">
    <property type="nucleotide sequence ID" value="NZ_FUYC01000001.1"/>
</dbReference>
<keyword evidence="1" id="KW-0812">Transmembrane</keyword>